<protein>
    <submittedName>
        <fullName evidence="2">Uncharacterized protein</fullName>
    </submittedName>
</protein>
<evidence type="ECO:0000313" key="2">
    <source>
        <dbReference type="EMBL" id="KAE8356969.1"/>
    </source>
</evidence>
<keyword evidence="3" id="KW-1185">Reference proteome</keyword>
<dbReference type="OrthoDB" id="426718at2759"/>
<dbReference type="EMBL" id="ML739033">
    <property type="protein sequence ID" value="KAE8356969.1"/>
    <property type="molecule type" value="Genomic_DNA"/>
</dbReference>
<keyword evidence="1" id="KW-0812">Transmembrane</keyword>
<dbReference type="PANTHER" id="PTHR37490">
    <property type="entry name" value="EXPRESSED PROTEIN"/>
    <property type="match status" value="1"/>
</dbReference>
<dbReference type="Proteomes" id="UP000327118">
    <property type="component" value="Unassembled WGS sequence"/>
</dbReference>
<gene>
    <name evidence="2" type="ORF">BDV28DRAFT_126001</name>
</gene>
<evidence type="ECO:0000256" key="1">
    <source>
        <dbReference type="SAM" id="Phobius"/>
    </source>
</evidence>
<accession>A0A5N6ZJJ2</accession>
<organism evidence="2 3">
    <name type="scientific">Aspergillus coremiiformis</name>
    <dbReference type="NCBI Taxonomy" id="138285"/>
    <lineage>
        <taxon>Eukaryota</taxon>
        <taxon>Fungi</taxon>
        <taxon>Dikarya</taxon>
        <taxon>Ascomycota</taxon>
        <taxon>Pezizomycotina</taxon>
        <taxon>Eurotiomycetes</taxon>
        <taxon>Eurotiomycetidae</taxon>
        <taxon>Eurotiales</taxon>
        <taxon>Aspergillaceae</taxon>
        <taxon>Aspergillus</taxon>
        <taxon>Aspergillus subgen. Circumdati</taxon>
    </lineage>
</organism>
<proteinExistence type="predicted"/>
<keyword evidence="1" id="KW-1133">Transmembrane helix</keyword>
<feature type="transmembrane region" description="Helical" evidence="1">
    <location>
        <begin position="12"/>
        <end position="31"/>
    </location>
</feature>
<evidence type="ECO:0000313" key="3">
    <source>
        <dbReference type="Proteomes" id="UP000327118"/>
    </source>
</evidence>
<sequence length="346" mass="39384">MSLIRMRRSQVWVVGAMTLALTFASLYLFFFSHRRGGTIHRLVTVPTPVHRSNLRTLVVAKVQGADTNWVDILVEEDSRLSSAVYTVDAPKTNDSVLTVPMNKGHEVMVYLTYIIDHFFQLSDVTIFMHSDQIAWHNNDLLDMDSARMVRRLQNDYVYKKGYTNLRCQHDPGCPARIRPSPAGGQYNPDVPEAVVVGESWTSLFHEEAMPAALAQPCCSQFAVSAEVIRRVPLMNYVAYRKWLMETDLDDNLSGRVWESLWQWIFAGKAEECPDERICYCEGYGVCLGTEEYDEFFKAQNELRGLHGEVQQALNTTPAENVNSMRDKMAALERRMGEIKATALTDQ</sequence>
<keyword evidence="1" id="KW-0472">Membrane</keyword>
<reference evidence="3" key="1">
    <citation type="submission" date="2019-04" db="EMBL/GenBank/DDBJ databases">
        <title>Friends and foes A comparative genomics studyof 23 Aspergillus species from section Flavi.</title>
        <authorList>
            <consortium name="DOE Joint Genome Institute"/>
            <person name="Kjaerbolling I."/>
            <person name="Vesth T."/>
            <person name="Frisvad J.C."/>
            <person name="Nybo J.L."/>
            <person name="Theobald S."/>
            <person name="Kildgaard S."/>
            <person name="Isbrandt T."/>
            <person name="Kuo A."/>
            <person name="Sato A."/>
            <person name="Lyhne E.K."/>
            <person name="Kogle M.E."/>
            <person name="Wiebenga A."/>
            <person name="Kun R.S."/>
            <person name="Lubbers R.J."/>
            <person name="Makela M.R."/>
            <person name="Barry K."/>
            <person name="Chovatia M."/>
            <person name="Clum A."/>
            <person name="Daum C."/>
            <person name="Haridas S."/>
            <person name="He G."/>
            <person name="LaButti K."/>
            <person name="Lipzen A."/>
            <person name="Mondo S."/>
            <person name="Riley R."/>
            <person name="Salamov A."/>
            <person name="Simmons B.A."/>
            <person name="Magnuson J.K."/>
            <person name="Henrissat B."/>
            <person name="Mortensen U.H."/>
            <person name="Larsen T.O."/>
            <person name="Devries R.P."/>
            <person name="Grigoriev I.V."/>
            <person name="Machida M."/>
            <person name="Baker S.E."/>
            <person name="Andersen M.R."/>
        </authorList>
    </citation>
    <scope>NUCLEOTIDE SEQUENCE [LARGE SCALE GENOMIC DNA]</scope>
    <source>
        <strain evidence="3">CBS 553.77</strain>
    </source>
</reference>
<dbReference type="PANTHER" id="PTHR37490:SF3">
    <property type="entry name" value="DUF3431 DOMAIN CONTAINING PROTEIN"/>
    <property type="match status" value="1"/>
</dbReference>
<dbReference type="AlphaFoldDB" id="A0A5N6ZJJ2"/>
<dbReference type="Pfam" id="PF11913">
    <property type="entry name" value="DUF3431"/>
    <property type="match status" value="1"/>
</dbReference>
<dbReference type="InterPro" id="IPR021838">
    <property type="entry name" value="DUF3431"/>
</dbReference>
<name>A0A5N6ZJJ2_9EURO</name>